<evidence type="ECO:0000313" key="2">
    <source>
        <dbReference type="Proteomes" id="UP000275012"/>
    </source>
</evidence>
<name>A0A3M2I493_9GAMM</name>
<accession>A0A3M2I493</accession>
<gene>
    <name evidence="1" type="ORF">EBB59_01695</name>
</gene>
<dbReference type="EMBL" id="RFLY01000002">
    <property type="protein sequence ID" value="RMH94429.1"/>
    <property type="molecule type" value="Genomic_DNA"/>
</dbReference>
<protein>
    <submittedName>
        <fullName evidence="1">Uncharacterized protein</fullName>
    </submittedName>
</protein>
<proteinExistence type="predicted"/>
<evidence type="ECO:0000313" key="1">
    <source>
        <dbReference type="EMBL" id="RMH94429.1"/>
    </source>
</evidence>
<dbReference type="AlphaFoldDB" id="A0A3M2I493"/>
<comment type="caution">
    <text evidence="1">The sequence shown here is derived from an EMBL/GenBank/DDBJ whole genome shotgun (WGS) entry which is preliminary data.</text>
</comment>
<reference evidence="1 2" key="1">
    <citation type="submission" date="2018-10" db="EMBL/GenBank/DDBJ databases">
        <title>Proposal of Lysobacter pythonis sp. nov. isolated from royal pythons (Python regius).</title>
        <authorList>
            <person name="Hans-Juergen B."/>
            <person name="Huptas C."/>
            <person name="Sandra B."/>
            <person name="Igor L."/>
            <person name="Joachim S."/>
            <person name="Siegfried S."/>
            <person name="Mareike W."/>
            <person name="Peter K."/>
        </authorList>
    </citation>
    <scope>NUCLEOTIDE SEQUENCE [LARGE SCALE GENOMIC DNA]</scope>
    <source>
        <strain evidence="1 2">4284/11</strain>
    </source>
</reference>
<sequence>MTADFLASKIEGYSSNSLDERTVRYLENYWTDRESFKRDWVYLLESVFKRASGKVSVAGNLVADFMQGGILFTEDEFSSFVARTKESGATRFAVVEDIGQSDWGSLKELDFLGSHTLLELDGVR</sequence>
<dbReference type="Proteomes" id="UP000275012">
    <property type="component" value="Unassembled WGS sequence"/>
</dbReference>
<dbReference type="RefSeq" id="WP_122100424.1">
    <property type="nucleotide sequence ID" value="NZ_RFLY01000002.1"/>
</dbReference>
<organism evidence="1 2">
    <name type="scientific">Solilutibacter pythonis</name>
    <dbReference type="NCBI Taxonomy" id="2483112"/>
    <lineage>
        <taxon>Bacteria</taxon>
        <taxon>Pseudomonadati</taxon>
        <taxon>Pseudomonadota</taxon>
        <taxon>Gammaproteobacteria</taxon>
        <taxon>Lysobacterales</taxon>
        <taxon>Lysobacteraceae</taxon>
        <taxon>Solilutibacter</taxon>
    </lineage>
</organism>
<keyword evidence="2" id="KW-1185">Reference proteome</keyword>